<protein>
    <submittedName>
        <fullName evidence="2">Uncharacterized protein</fullName>
    </submittedName>
</protein>
<dbReference type="Proteomes" id="UP001321486">
    <property type="component" value="Plasmid pNBRC108728a"/>
</dbReference>
<dbReference type="EMBL" id="AP027733">
    <property type="protein sequence ID" value="BDZ52312.1"/>
    <property type="molecule type" value="Genomic_DNA"/>
</dbReference>
<gene>
    <name evidence="1" type="ORF">GCM10025867_45530</name>
    <name evidence="2" type="ORF">GCM10025867_51210</name>
</gene>
<keyword evidence="3" id="KW-1185">Reference proteome</keyword>
<dbReference type="RefSeq" id="WP_286347163.1">
    <property type="nucleotide sequence ID" value="NZ_AP027733.1"/>
</dbReference>
<organism evidence="2 3">
    <name type="scientific">Frondihabitans sucicola</name>
    <dbReference type="NCBI Taxonomy" id="1268041"/>
    <lineage>
        <taxon>Bacteria</taxon>
        <taxon>Bacillati</taxon>
        <taxon>Actinomycetota</taxon>
        <taxon>Actinomycetes</taxon>
        <taxon>Micrococcales</taxon>
        <taxon>Microbacteriaceae</taxon>
        <taxon>Frondihabitans</taxon>
    </lineage>
</organism>
<keyword evidence="2" id="KW-0614">Plasmid</keyword>
<evidence type="ECO:0000313" key="3">
    <source>
        <dbReference type="Proteomes" id="UP001321486"/>
    </source>
</evidence>
<evidence type="ECO:0000313" key="1">
    <source>
        <dbReference type="EMBL" id="BDZ52312.1"/>
    </source>
</evidence>
<name>A0ABM8GWN3_9MICO</name>
<geneLocation type="plasmid" evidence="2 3">
    <name>pNBRC108728a</name>
</geneLocation>
<proteinExistence type="predicted"/>
<accession>A0ABM8GWN3</accession>
<dbReference type="EMBL" id="AP027733">
    <property type="protein sequence ID" value="BDZ52880.1"/>
    <property type="molecule type" value="Genomic_DNA"/>
</dbReference>
<evidence type="ECO:0000313" key="2">
    <source>
        <dbReference type="EMBL" id="BDZ52880.1"/>
    </source>
</evidence>
<reference evidence="2" key="3">
    <citation type="submission" date="2023-02" db="EMBL/GenBank/DDBJ databases">
        <authorList>
            <person name="Sun Q."/>
            <person name="Mori K."/>
        </authorList>
    </citation>
    <scope>NUCLEOTIDE SEQUENCE</scope>
    <source>
        <strain evidence="2">NBRC 108728</strain>
        <plasmid evidence="2">pNBRC108728a</plasmid>
    </source>
</reference>
<sequence>MLSTEQRDDIRATLRRMSRAEIEAFWELIAEEADDRTDWEDRDPRLSR</sequence>
<reference evidence="2" key="1">
    <citation type="journal article" date="2014" name="Int. J. Syst. Evol. Microbiol.">
        <title>Complete genome of a new Firmicutes species belonging to the dominant human colonic microbiota ('Ruminococcus bicirculans') reveals two chromosomes and a selective capacity to utilize plant glucans.</title>
        <authorList>
            <consortium name="NISC Comparative Sequencing Program"/>
            <person name="Wegmann U."/>
            <person name="Louis P."/>
            <person name="Goesmann A."/>
            <person name="Henrissat B."/>
            <person name="Duncan S.H."/>
            <person name="Flint H.J."/>
        </authorList>
    </citation>
    <scope>NUCLEOTIDE SEQUENCE</scope>
    <source>
        <strain evidence="2">NBRC 108728</strain>
    </source>
</reference>
<reference evidence="3" key="2">
    <citation type="journal article" date="2019" name="Int. J. Syst. Evol. Microbiol.">
        <title>The Global Catalogue of Microorganisms (GCM) 10K type strain sequencing project: providing services to taxonomists for standard genome sequencing and annotation.</title>
        <authorList>
            <consortium name="The Broad Institute Genomics Platform"/>
            <consortium name="The Broad Institute Genome Sequencing Center for Infectious Disease"/>
            <person name="Wu L."/>
            <person name="Ma J."/>
        </authorList>
    </citation>
    <scope>NUCLEOTIDE SEQUENCE [LARGE SCALE GENOMIC DNA]</scope>
    <source>
        <strain evidence="3">NBRC 108728</strain>
    </source>
</reference>